<name>A0A1G9LEJ6_9RHOB</name>
<dbReference type="Proteomes" id="UP000199555">
    <property type="component" value="Unassembled WGS sequence"/>
</dbReference>
<protein>
    <submittedName>
        <fullName evidence="2">T5orf172 domain-containing protein</fullName>
    </submittedName>
</protein>
<feature type="domain" description="Bacteriophage T5 Orf172 DNA-binding" evidence="1">
    <location>
        <begin position="25"/>
        <end position="113"/>
    </location>
</feature>
<dbReference type="AlphaFoldDB" id="A0A1G9LEJ6"/>
<gene>
    <name evidence="2" type="ORF">SAMN04487971_11452</name>
</gene>
<dbReference type="RefSeq" id="WP_090756877.1">
    <property type="nucleotide sequence ID" value="NZ_FNGE01000014.1"/>
</dbReference>
<dbReference type="OrthoDB" id="7770431at2"/>
<dbReference type="EMBL" id="FNGE01000014">
    <property type="protein sequence ID" value="SDL59935.1"/>
    <property type="molecule type" value="Genomic_DNA"/>
</dbReference>
<keyword evidence="3" id="KW-1185">Reference proteome</keyword>
<organism evidence="2 3">
    <name type="scientific">Paracoccus chinensis</name>
    <dbReference type="NCBI Taxonomy" id="525640"/>
    <lineage>
        <taxon>Bacteria</taxon>
        <taxon>Pseudomonadati</taxon>
        <taxon>Pseudomonadota</taxon>
        <taxon>Alphaproteobacteria</taxon>
        <taxon>Rhodobacterales</taxon>
        <taxon>Paracoccaceae</taxon>
        <taxon>Paracoccus</taxon>
    </lineage>
</organism>
<evidence type="ECO:0000259" key="1">
    <source>
        <dbReference type="Pfam" id="PF10544"/>
    </source>
</evidence>
<dbReference type="Pfam" id="PF10544">
    <property type="entry name" value="T5orf172"/>
    <property type="match status" value="1"/>
</dbReference>
<reference evidence="3" key="1">
    <citation type="submission" date="2016-10" db="EMBL/GenBank/DDBJ databases">
        <authorList>
            <person name="Varghese N."/>
            <person name="Submissions S."/>
        </authorList>
    </citation>
    <scope>NUCLEOTIDE SEQUENCE [LARGE SCALE GENOMIC DNA]</scope>
    <source>
        <strain evidence="3">CGMCC 1.7655</strain>
    </source>
</reference>
<dbReference type="STRING" id="525640.SAMN04487971_11452"/>
<dbReference type="InterPro" id="IPR018306">
    <property type="entry name" value="Phage_T5_Orf172_DNA-bd"/>
</dbReference>
<sequence>MKKQIKNGTSRSTRIGWFDFRAPTGTVYLMQPDNDPRLFKLGFTSRPTLERRRELQRPGDGRLRIVCSVTMPHAYALEQRLLARMRGGWRLFRRRPSPRGTEWFYLRRGEQIDDIQSLVEREARRVRRAAVLRLSWPPLGRITLFEARHSRIDGLLGSVFRRG</sequence>
<evidence type="ECO:0000313" key="3">
    <source>
        <dbReference type="Proteomes" id="UP000199555"/>
    </source>
</evidence>
<accession>A0A1G9LEJ6</accession>
<evidence type="ECO:0000313" key="2">
    <source>
        <dbReference type="EMBL" id="SDL59935.1"/>
    </source>
</evidence>
<proteinExistence type="predicted"/>